<keyword evidence="6" id="KW-0347">Helicase</keyword>
<evidence type="ECO:0000256" key="5">
    <source>
        <dbReference type="ARBA" id="ARBA00022801"/>
    </source>
</evidence>
<dbReference type="GO" id="GO:0005524">
    <property type="term" value="F:ATP binding"/>
    <property type="evidence" value="ECO:0007669"/>
    <property type="project" value="UniProtKB-UniRule"/>
</dbReference>
<dbReference type="RefSeq" id="WP_126377026.1">
    <property type="nucleotide sequence ID" value="NZ_AP017378.1"/>
</dbReference>
<evidence type="ECO:0000256" key="10">
    <source>
        <dbReference type="ARBA" id="ARBA00061104"/>
    </source>
</evidence>
<dbReference type="Pfam" id="PF17757">
    <property type="entry name" value="UvrB_inter"/>
    <property type="match status" value="1"/>
</dbReference>
<dbReference type="PROSITE" id="PS51192">
    <property type="entry name" value="HELICASE_ATP_BIND_1"/>
    <property type="match status" value="1"/>
</dbReference>
<comment type="similarity">
    <text evidence="10 13">In the N-terminal section; belongs to the UvrB family.</text>
</comment>
<dbReference type="SMART" id="SM01058">
    <property type="entry name" value="CarD_TRCF"/>
    <property type="match status" value="1"/>
</dbReference>
<keyword evidence="4 13" id="KW-0227">DNA damage</keyword>
<dbReference type="Gene3D" id="3.40.50.300">
    <property type="entry name" value="P-loop containing nucleotide triphosphate hydrolases"/>
    <property type="match status" value="2"/>
</dbReference>
<dbReference type="GO" id="GO:0006355">
    <property type="term" value="P:regulation of DNA-templated transcription"/>
    <property type="evidence" value="ECO:0007669"/>
    <property type="project" value="UniProtKB-UniRule"/>
</dbReference>
<dbReference type="SMART" id="SM00982">
    <property type="entry name" value="TRCF"/>
    <property type="match status" value="1"/>
</dbReference>
<dbReference type="NCBIfam" id="TIGR00580">
    <property type="entry name" value="mfd"/>
    <property type="match status" value="1"/>
</dbReference>
<dbReference type="Pfam" id="PF03461">
    <property type="entry name" value="TRCF"/>
    <property type="match status" value="1"/>
</dbReference>
<dbReference type="InterPro" id="IPR001650">
    <property type="entry name" value="Helicase_C-like"/>
</dbReference>
<dbReference type="PANTHER" id="PTHR47964">
    <property type="entry name" value="ATP-DEPENDENT DNA HELICASE HOMOLOG RECG, CHLOROPLASTIC"/>
    <property type="match status" value="1"/>
</dbReference>
<dbReference type="PROSITE" id="PS51194">
    <property type="entry name" value="HELICASE_CTER"/>
    <property type="match status" value="1"/>
</dbReference>
<dbReference type="SMART" id="SM00487">
    <property type="entry name" value="DEXDc"/>
    <property type="match status" value="1"/>
</dbReference>
<dbReference type="Pfam" id="PF02559">
    <property type="entry name" value="CarD_TRCF_RID"/>
    <property type="match status" value="1"/>
</dbReference>
<evidence type="ECO:0000256" key="2">
    <source>
        <dbReference type="ARBA" id="ARBA00022490"/>
    </source>
</evidence>
<dbReference type="Pfam" id="PF00270">
    <property type="entry name" value="DEAD"/>
    <property type="match status" value="1"/>
</dbReference>
<dbReference type="Proteomes" id="UP000269883">
    <property type="component" value="Chromosome"/>
</dbReference>
<dbReference type="InterPro" id="IPR011545">
    <property type="entry name" value="DEAD/DEAH_box_helicase_dom"/>
</dbReference>
<dbReference type="GO" id="GO:0000716">
    <property type="term" value="P:transcription-coupled nucleotide-excision repair, DNA damage recognition"/>
    <property type="evidence" value="ECO:0007669"/>
    <property type="project" value="UniProtKB-UniRule"/>
</dbReference>
<evidence type="ECO:0000259" key="14">
    <source>
        <dbReference type="PROSITE" id="PS51192"/>
    </source>
</evidence>
<keyword evidence="5 13" id="KW-0378">Hydrolase</keyword>
<dbReference type="SUPFAM" id="SSF52540">
    <property type="entry name" value="P-loop containing nucleoside triphosphate hydrolases"/>
    <property type="match status" value="3"/>
</dbReference>
<evidence type="ECO:0000256" key="12">
    <source>
        <dbReference type="ARBA" id="ARBA00070128"/>
    </source>
</evidence>
<proteinExistence type="inferred from homology"/>
<dbReference type="InterPro" id="IPR005118">
    <property type="entry name" value="TRCF_C"/>
</dbReference>
<dbReference type="GO" id="GO:0016787">
    <property type="term" value="F:hydrolase activity"/>
    <property type="evidence" value="ECO:0007669"/>
    <property type="project" value="UniProtKB-KW"/>
</dbReference>
<dbReference type="Gene3D" id="2.40.10.170">
    <property type="match status" value="1"/>
</dbReference>
<keyword evidence="2 13" id="KW-0963">Cytoplasm</keyword>
<dbReference type="InterPro" id="IPR036101">
    <property type="entry name" value="CarD-like/TRCF_RID_sf"/>
</dbReference>
<evidence type="ECO:0000256" key="3">
    <source>
        <dbReference type="ARBA" id="ARBA00022741"/>
    </source>
</evidence>
<comment type="subcellular location">
    <subcellularLocation>
        <location evidence="1 13">Cytoplasm</location>
    </subcellularLocation>
</comment>
<dbReference type="GO" id="GO:0003684">
    <property type="term" value="F:damaged DNA binding"/>
    <property type="evidence" value="ECO:0007669"/>
    <property type="project" value="InterPro"/>
</dbReference>
<dbReference type="InterPro" id="IPR014001">
    <property type="entry name" value="Helicase_ATP-bd"/>
</dbReference>
<dbReference type="Gene3D" id="3.90.1150.50">
    <property type="entry name" value="Transcription-repair-coupling factor, D7 domain"/>
    <property type="match status" value="1"/>
</dbReference>
<evidence type="ECO:0000256" key="1">
    <source>
        <dbReference type="ARBA" id="ARBA00004496"/>
    </source>
</evidence>
<keyword evidence="9 13" id="KW-0234">DNA repair</keyword>
<feature type="domain" description="Helicase C-terminal" evidence="15">
    <location>
        <begin position="759"/>
        <end position="913"/>
    </location>
</feature>
<dbReference type="InterPro" id="IPR027417">
    <property type="entry name" value="P-loop_NTPase"/>
</dbReference>
<accession>A0A2Z6AWQ4</accession>
<evidence type="ECO:0000256" key="9">
    <source>
        <dbReference type="ARBA" id="ARBA00023204"/>
    </source>
</evidence>
<dbReference type="InterPro" id="IPR047112">
    <property type="entry name" value="RecG/Mfd"/>
</dbReference>
<dbReference type="SMART" id="SM00490">
    <property type="entry name" value="HELICc"/>
    <property type="match status" value="1"/>
</dbReference>
<dbReference type="SUPFAM" id="SSF141259">
    <property type="entry name" value="CarD-like"/>
    <property type="match status" value="1"/>
</dbReference>
<sequence>MVVPGARELHQTKALLELMTPGGGKAFPENPWTMLPPYPAQSADPGRWAGRWAGLYGLARGSGARGVLLSVDNLLPKWPPVDVLDHHHLILSKGEELLLDDLLEQFALWGYERVTRVSRPGEIAMRGDILDLYAPGYDNPLRFEFFGDSLEDIRLFDATTQRSRTDIQQAVILPCAPALLTPPLVEAAQAKWKRLKGIGELSGQACEELERRVESTNGMTRPGLFYENPTALSQWLPRDAVWLLCGAGTIRTRLDETEWAWTGRLDEEADQHGWRPPRAQLLETGERARQSWMDRAQIHFEDLTIGDKKDGAELPEKAIHSFDDLFWKPEERNRPWHALLDSLRKWTRERPQTILSFRNEASRRKFMKLAAQDDVVPAMEYAPDRKGLFALISPMRKGLELSWSHVLVLSEDVLQPTPRGARLPGSDKKFKGMSSHEDLSVGDLLVHRDWGLSRFEGLHRLELGGVSNDYLLLIYSGEDKLYLPVDRLDVVQRFKGPEGTTPVLDKMGGAAWTRAKSRARKAVEKIAQGLVEMYAYRQVVKGHAYAPGGDEYAEFEASFGFEETPDQEAAIRDVMADMDKPAPMDRLVCGDVGFGKTEVAMRAAFRAAMGGHQVALLCPTTVLAEQHYQNFRRRMEGFPLQVAMLSRFVTRNSQKLTLEAAARGQVDVLIGTHRMLSKDVNLPNLGLLILDEEQRFGVRHKERIKELRKNIDVLTLTATPIPRTLQLSLAGIRGLSVMETPPLDRKPVRTSILEREKKPLGAMLARELERDGQVFWVHNRVKSLPRVVEYVQELAPGARIGLAHGQMKERELEETIHQFWHGELDILVCTAIIESGLDFPRANTLIVDQAQMFGLGQLYQLRGRVGRSSRQAYACFVIPSLDGLPELSRKRLQVILDMDYLGAGFKVAMEDLRLRGAGNILGEAQSGTVAKVGLDLYLEMLEEEVRRIRGEDLVQETSPELNFMFEAHIPEEYIPDTQERLRYYKALSSAADPAALEELTSEVRDQFGVLPVPLERFLAVLRFKRLLGRLQVAKADVSPVRAVLTWAEGATVVTSDRIVAFVQENGHEARLLPPGRLEIRVQTDGSVRQGLSTLEKALTALLPGATTPGNDKLPQ</sequence>
<evidence type="ECO:0000313" key="16">
    <source>
        <dbReference type="EMBL" id="BBD07616.1"/>
    </source>
</evidence>
<keyword evidence="17" id="KW-1185">Reference proteome</keyword>
<dbReference type="GO" id="GO:0005737">
    <property type="term" value="C:cytoplasm"/>
    <property type="evidence" value="ECO:0007669"/>
    <property type="project" value="UniProtKB-SubCell"/>
</dbReference>
<evidence type="ECO:0000256" key="13">
    <source>
        <dbReference type="HAMAP-Rule" id="MF_00969"/>
    </source>
</evidence>
<evidence type="ECO:0000256" key="8">
    <source>
        <dbReference type="ARBA" id="ARBA00023125"/>
    </source>
</evidence>
<comment type="similarity">
    <text evidence="11 13">In the C-terminal section; belongs to the helicase family. RecG subfamily.</text>
</comment>
<name>A0A2Z6AWQ4_9BACT</name>
<dbReference type="Gene3D" id="3.40.50.11180">
    <property type="match status" value="1"/>
</dbReference>
<dbReference type="Gene3D" id="3.30.2060.10">
    <property type="entry name" value="Penicillin-binding protein 1b domain"/>
    <property type="match status" value="1"/>
</dbReference>
<protein>
    <recommendedName>
        <fullName evidence="12 13">Transcription-repair-coupling factor</fullName>
        <shortName evidence="13">TRCF</shortName>
        <ecNumber evidence="13">3.6.4.-</ecNumber>
    </recommendedName>
</protein>
<dbReference type="SUPFAM" id="SSF143517">
    <property type="entry name" value="TRCF domain-like"/>
    <property type="match status" value="1"/>
</dbReference>
<evidence type="ECO:0000259" key="15">
    <source>
        <dbReference type="PROSITE" id="PS51194"/>
    </source>
</evidence>
<evidence type="ECO:0000256" key="7">
    <source>
        <dbReference type="ARBA" id="ARBA00022840"/>
    </source>
</evidence>
<evidence type="ECO:0000256" key="6">
    <source>
        <dbReference type="ARBA" id="ARBA00022806"/>
    </source>
</evidence>
<dbReference type="InterPro" id="IPR003711">
    <property type="entry name" value="CarD-like/TRCF_RID"/>
</dbReference>
<dbReference type="KEGG" id="dfl:DFE_0890"/>
<evidence type="ECO:0000256" key="11">
    <source>
        <dbReference type="ARBA" id="ARBA00061399"/>
    </source>
</evidence>
<dbReference type="OrthoDB" id="9804325at2"/>
<keyword evidence="3 13" id="KW-0547">Nucleotide-binding</keyword>
<organism evidence="16 17">
    <name type="scientific">Desulfovibrio ferrophilus</name>
    <dbReference type="NCBI Taxonomy" id="241368"/>
    <lineage>
        <taxon>Bacteria</taxon>
        <taxon>Pseudomonadati</taxon>
        <taxon>Thermodesulfobacteriota</taxon>
        <taxon>Desulfovibrionia</taxon>
        <taxon>Desulfovibrionales</taxon>
        <taxon>Desulfovibrionaceae</taxon>
        <taxon>Desulfovibrio</taxon>
    </lineage>
</organism>
<keyword evidence="7 13" id="KW-0067">ATP-binding</keyword>
<evidence type="ECO:0000313" key="17">
    <source>
        <dbReference type="Proteomes" id="UP000269883"/>
    </source>
</evidence>
<dbReference type="FunFam" id="3.40.50.300:FF:000546">
    <property type="entry name" value="Transcription-repair-coupling factor"/>
    <property type="match status" value="1"/>
</dbReference>
<feature type="domain" description="Helicase ATP-binding" evidence="14">
    <location>
        <begin position="577"/>
        <end position="738"/>
    </location>
</feature>
<dbReference type="AlphaFoldDB" id="A0A2Z6AWQ4"/>
<gene>
    <name evidence="13 16" type="primary">mfd</name>
    <name evidence="16" type="ORF">DFE_0890</name>
</gene>
<dbReference type="EMBL" id="AP017378">
    <property type="protein sequence ID" value="BBD07616.1"/>
    <property type="molecule type" value="Genomic_DNA"/>
</dbReference>
<comment type="function">
    <text evidence="13">Couples transcription and DNA repair by recognizing RNA polymerase (RNAP) stalled at DNA lesions. Mediates ATP-dependent release of RNAP and its truncated transcript from the DNA, and recruitment of nucleotide excision repair machinery to the damaged site.</text>
</comment>
<dbReference type="HAMAP" id="MF_00969">
    <property type="entry name" value="TRCF"/>
    <property type="match status" value="1"/>
</dbReference>
<dbReference type="EC" id="3.6.4.-" evidence="13"/>
<dbReference type="InterPro" id="IPR041471">
    <property type="entry name" value="UvrB_inter"/>
</dbReference>
<dbReference type="Pfam" id="PF00271">
    <property type="entry name" value="Helicase_C"/>
    <property type="match status" value="1"/>
</dbReference>
<evidence type="ECO:0000256" key="4">
    <source>
        <dbReference type="ARBA" id="ARBA00022763"/>
    </source>
</evidence>
<dbReference type="CDD" id="cd17991">
    <property type="entry name" value="DEXHc_TRCF"/>
    <property type="match status" value="1"/>
</dbReference>
<reference evidence="16 17" key="1">
    <citation type="journal article" date="2018" name="Sci. Adv.">
        <title>Multi-heme cytochromes provide a pathway for survival in energy-limited environments.</title>
        <authorList>
            <person name="Deng X."/>
            <person name="Dohmae N."/>
            <person name="Nealson K.H."/>
            <person name="Hashimoto K."/>
            <person name="Okamoto A."/>
        </authorList>
    </citation>
    <scope>NUCLEOTIDE SEQUENCE [LARGE SCALE GENOMIC DNA]</scope>
    <source>
        <strain evidence="16 17">IS5</strain>
    </source>
</reference>
<dbReference type="GO" id="GO:0003678">
    <property type="term" value="F:DNA helicase activity"/>
    <property type="evidence" value="ECO:0007669"/>
    <property type="project" value="TreeGrafter"/>
</dbReference>
<dbReference type="InterPro" id="IPR037235">
    <property type="entry name" value="TRCF-like_C_D7"/>
</dbReference>
<dbReference type="InterPro" id="IPR004576">
    <property type="entry name" value="Mfd"/>
</dbReference>
<dbReference type="PANTHER" id="PTHR47964:SF1">
    <property type="entry name" value="ATP-DEPENDENT DNA HELICASE HOMOLOG RECG, CHLOROPLASTIC"/>
    <property type="match status" value="1"/>
</dbReference>
<keyword evidence="8 13" id="KW-0238">DNA-binding</keyword>